<evidence type="ECO:0000313" key="1">
    <source>
        <dbReference type="EMBL" id="QEH62013.1"/>
    </source>
</evidence>
<dbReference type="Proteomes" id="UP000323144">
    <property type="component" value="Chromosome"/>
</dbReference>
<dbReference type="AlphaFoldDB" id="A0A5B9Y5E2"/>
<evidence type="ECO:0000313" key="2">
    <source>
        <dbReference type="Proteomes" id="UP000323144"/>
    </source>
</evidence>
<proteinExistence type="predicted"/>
<dbReference type="KEGG" id="schi:SCHIN_v1c08180"/>
<keyword evidence="2" id="KW-1185">Reference proteome</keyword>
<protein>
    <submittedName>
        <fullName evidence="1">Uncharacterized protein</fullName>
    </submittedName>
</protein>
<dbReference type="RefSeq" id="WP_166508385.1">
    <property type="nucleotide sequence ID" value="NZ_CP043026.1"/>
</dbReference>
<dbReference type="EMBL" id="CP043026">
    <property type="protein sequence ID" value="QEH62013.1"/>
    <property type="molecule type" value="Genomic_DNA"/>
</dbReference>
<reference evidence="1 2" key="1">
    <citation type="submission" date="2019-08" db="EMBL/GenBank/DDBJ databases">
        <title>Complete genome sequence of Spiroplasma chinense CCH (DSM 19755).</title>
        <authorList>
            <person name="Shen H.-Y."/>
            <person name="Lin Y.-C."/>
            <person name="Chou L."/>
            <person name="Kuo C.-H."/>
        </authorList>
    </citation>
    <scope>NUCLEOTIDE SEQUENCE [LARGE SCALE GENOMIC DNA]</scope>
    <source>
        <strain evidence="1 2">CCH</strain>
    </source>
</reference>
<accession>A0A5B9Y5E2</accession>
<dbReference type="NCBIfam" id="NF045952">
    <property type="entry name" value="MAG4270_fam"/>
    <property type="match status" value="1"/>
</dbReference>
<organism evidence="1 2">
    <name type="scientific">Spiroplasma chinense</name>
    <dbReference type="NCBI Taxonomy" id="216932"/>
    <lineage>
        <taxon>Bacteria</taxon>
        <taxon>Bacillati</taxon>
        <taxon>Mycoplasmatota</taxon>
        <taxon>Mollicutes</taxon>
        <taxon>Entomoplasmatales</taxon>
        <taxon>Spiroplasmataceae</taxon>
        <taxon>Spiroplasma</taxon>
    </lineage>
</organism>
<name>A0A5B9Y5E2_9MOLU</name>
<sequence>MSKQSDLYVVELPIIRRNFSATNSAKFKGVLKIISNKFGIIKDWKITFHELWLDLSTTPSWFDGKKDIFKIREKLFEELNLKQIPRKNQNHNEIRHLNSNEIEIVNEFLNNRNKYRSTIKNILTVLKGSNPSGEVKNPWSAEMILDYSGNIKNFAVLIGDLISKRPNYFDLYEINAKKISLEEFTNLNEVIKKLFIFMQESKDSGQFKIYMEQVKDYYKKYCDYEKEAEKIARNERNKYSTNIIRYYTGQNIPCPFGFSWNDNWNYQKCHIYEYYMLRDKIEECLYTNNVNECNKYLAMISDPENFIPLPEELHRKFDKHTFTYVNGVLKVVNDEGKRIKELGLLNNYLVIQRPFFSDKKNYYFEMRNKTTNVF</sequence>
<gene>
    <name evidence="1" type="ORF">SCHIN_v1c08180</name>
</gene>